<keyword evidence="10" id="KW-1185">Reference proteome</keyword>
<evidence type="ECO:0000256" key="5">
    <source>
        <dbReference type="ARBA" id="ARBA00022777"/>
    </source>
</evidence>
<accession>A0A916Z5L6</accession>
<evidence type="ECO:0000259" key="8">
    <source>
        <dbReference type="PROSITE" id="PS50109"/>
    </source>
</evidence>
<evidence type="ECO:0000256" key="3">
    <source>
        <dbReference type="ARBA" id="ARBA00022679"/>
    </source>
</evidence>
<dbReference type="InterPro" id="IPR005467">
    <property type="entry name" value="His_kinase_dom"/>
</dbReference>
<dbReference type="Pfam" id="PF07730">
    <property type="entry name" value="HisKA_3"/>
    <property type="match status" value="1"/>
</dbReference>
<dbReference type="InterPro" id="IPR003594">
    <property type="entry name" value="HATPase_dom"/>
</dbReference>
<dbReference type="PANTHER" id="PTHR24421">
    <property type="entry name" value="NITRATE/NITRITE SENSOR PROTEIN NARX-RELATED"/>
    <property type="match status" value="1"/>
</dbReference>
<reference evidence="9" key="1">
    <citation type="journal article" date="2014" name="Int. J. Syst. Evol. Microbiol.">
        <title>Complete genome sequence of Corynebacterium casei LMG S-19264T (=DSM 44701T), isolated from a smear-ripened cheese.</title>
        <authorList>
            <consortium name="US DOE Joint Genome Institute (JGI-PGF)"/>
            <person name="Walter F."/>
            <person name="Albersmeier A."/>
            <person name="Kalinowski J."/>
            <person name="Ruckert C."/>
        </authorList>
    </citation>
    <scope>NUCLEOTIDE SEQUENCE</scope>
    <source>
        <strain evidence="9">CGMCC 1.15178</strain>
    </source>
</reference>
<dbReference type="CDD" id="cd16917">
    <property type="entry name" value="HATPase_UhpB-NarQ-NarX-like"/>
    <property type="match status" value="1"/>
</dbReference>
<feature type="domain" description="Histidine kinase" evidence="8">
    <location>
        <begin position="357"/>
        <end position="550"/>
    </location>
</feature>
<dbReference type="GO" id="GO:0005524">
    <property type="term" value="F:ATP binding"/>
    <property type="evidence" value="ECO:0007669"/>
    <property type="project" value="UniProtKB-KW"/>
</dbReference>
<name>A0A916Z5L6_9BACL</name>
<dbReference type="Pfam" id="PF02518">
    <property type="entry name" value="HATPase_c"/>
    <property type="match status" value="1"/>
</dbReference>
<dbReference type="RefSeq" id="WP_188994113.1">
    <property type="nucleotide sequence ID" value="NZ_BMHP01000003.1"/>
</dbReference>
<dbReference type="InterPro" id="IPR011712">
    <property type="entry name" value="Sig_transdc_His_kin_sub3_dim/P"/>
</dbReference>
<dbReference type="SMART" id="SM00065">
    <property type="entry name" value="GAF"/>
    <property type="match status" value="1"/>
</dbReference>
<sequence>MNDDPRVQELITLKTIAETLNQSNDLRLMLNIVLVKLLELTGLSAGWIFLVDDEMSYECVADHDLPHGLLYRDKQPMRCETCWCLDRYRSCKLQNAVNILTCKRLMNVKEYGWGDTAGFTHHATVPLYSGSRRFGVMNVASPGKVHFSGEELALLEAVAYQLGSAVERMRLYEAEQSRADQYARLGEFSRELGTAGSMEHSAAALPELAVSLIGSHFHWAFAALFERDGFEFVLKAVSVEGQLANRAARHLLPEDHWLFEAARGDRYVTATPEQAADLADHLELHGLQKKLSSAMAAPVRVVGADIQGILVVGHSASASHADGGVLGALAEHIAIVLESARMEENRREWTRLEERNRLARDLHDSVSQMLFSLSMTAKGVEGQLRGSHTEEALESVKDIQLLSQNAQREMRALIMQLRPTGLEAGLTSALLAYGKGLKLRVRTRATGSRELPRNVEEALWRIGQEALNNVFKHAGTSEACLVVQLDEDKAVLRISDAGRGIAKKQLIQTNRRSLGLTTMKERAEALGGSLAITSGYRKGTSIEVAIPIPMPVPAASAITGGD</sequence>
<dbReference type="InterPro" id="IPR036890">
    <property type="entry name" value="HATPase_C_sf"/>
</dbReference>
<dbReference type="InterPro" id="IPR050482">
    <property type="entry name" value="Sensor_HK_TwoCompSys"/>
</dbReference>
<dbReference type="GO" id="GO:0000155">
    <property type="term" value="F:phosphorelay sensor kinase activity"/>
    <property type="evidence" value="ECO:0007669"/>
    <property type="project" value="InterPro"/>
</dbReference>
<keyword evidence="5 9" id="KW-0418">Kinase</keyword>
<keyword evidence="7" id="KW-0902">Two-component regulatory system</keyword>
<keyword evidence="4" id="KW-0547">Nucleotide-binding</keyword>
<dbReference type="SMART" id="SM00387">
    <property type="entry name" value="HATPase_c"/>
    <property type="match status" value="1"/>
</dbReference>
<dbReference type="Gene3D" id="3.30.450.40">
    <property type="match status" value="2"/>
</dbReference>
<evidence type="ECO:0000256" key="6">
    <source>
        <dbReference type="ARBA" id="ARBA00022840"/>
    </source>
</evidence>
<dbReference type="PANTHER" id="PTHR24421:SF40">
    <property type="entry name" value="SENSOR HISTIDINE KINASE YHCY"/>
    <property type="match status" value="1"/>
</dbReference>
<dbReference type="AlphaFoldDB" id="A0A916Z5L6"/>
<evidence type="ECO:0000256" key="4">
    <source>
        <dbReference type="ARBA" id="ARBA00022741"/>
    </source>
</evidence>
<reference evidence="9" key="2">
    <citation type="submission" date="2020-09" db="EMBL/GenBank/DDBJ databases">
        <authorList>
            <person name="Sun Q."/>
            <person name="Zhou Y."/>
        </authorList>
    </citation>
    <scope>NUCLEOTIDE SEQUENCE</scope>
    <source>
        <strain evidence="9">CGMCC 1.15178</strain>
    </source>
</reference>
<dbReference type="SUPFAM" id="SSF55874">
    <property type="entry name" value="ATPase domain of HSP90 chaperone/DNA topoisomerase II/histidine kinase"/>
    <property type="match status" value="1"/>
</dbReference>
<comment type="caution">
    <text evidence="9">The sequence shown here is derived from an EMBL/GenBank/DDBJ whole genome shotgun (WGS) entry which is preliminary data.</text>
</comment>
<dbReference type="InterPro" id="IPR003018">
    <property type="entry name" value="GAF"/>
</dbReference>
<dbReference type="InterPro" id="IPR029016">
    <property type="entry name" value="GAF-like_dom_sf"/>
</dbReference>
<dbReference type="EC" id="2.7.13.3" evidence="2"/>
<dbReference type="Proteomes" id="UP000612456">
    <property type="component" value="Unassembled WGS sequence"/>
</dbReference>
<dbReference type="GO" id="GO:0046983">
    <property type="term" value="F:protein dimerization activity"/>
    <property type="evidence" value="ECO:0007669"/>
    <property type="project" value="InterPro"/>
</dbReference>
<keyword evidence="3" id="KW-0808">Transferase</keyword>
<evidence type="ECO:0000313" key="9">
    <source>
        <dbReference type="EMBL" id="GGD77477.1"/>
    </source>
</evidence>
<protein>
    <recommendedName>
        <fullName evidence="2">histidine kinase</fullName>
        <ecNumber evidence="2">2.7.13.3</ecNumber>
    </recommendedName>
</protein>
<dbReference type="Gene3D" id="3.30.565.10">
    <property type="entry name" value="Histidine kinase-like ATPase, C-terminal domain"/>
    <property type="match status" value="1"/>
</dbReference>
<dbReference type="EMBL" id="BMHP01000003">
    <property type="protein sequence ID" value="GGD77477.1"/>
    <property type="molecule type" value="Genomic_DNA"/>
</dbReference>
<dbReference type="GO" id="GO:0016020">
    <property type="term" value="C:membrane"/>
    <property type="evidence" value="ECO:0007669"/>
    <property type="project" value="InterPro"/>
</dbReference>
<dbReference type="SUPFAM" id="SSF55781">
    <property type="entry name" value="GAF domain-like"/>
    <property type="match status" value="2"/>
</dbReference>
<evidence type="ECO:0000313" key="10">
    <source>
        <dbReference type="Proteomes" id="UP000612456"/>
    </source>
</evidence>
<organism evidence="9 10">
    <name type="scientific">Paenibacillus nasutitermitis</name>
    <dbReference type="NCBI Taxonomy" id="1652958"/>
    <lineage>
        <taxon>Bacteria</taxon>
        <taxon>Bacillati</taxon>
        <taxon>Bacillota</taxon>
        <taxon>Bacilli</taxon>
        <taxon>Bacillales</taxon>
        <taxon>Paenibacillaceae</taxon>
        <taxon>Paenibacillus</taxon>
    </lineage>
</organism>
<proteinExistence type="predicted"/>
<dbReference type="Gene3D" id="1.20.5.1930">
    <property type="match status" value="1"/>
</dbReference>
<dbReference type="PROSITE" id="PS50109">
    <property type="entry name" value="HIS_KIN"/>
    <property type="match status" value="1"/>
</dbReference>
<keyword evidence="6" id="KW-0067">ATP-binding</keyword>
<evidence type="ECO:0000256" key="7">
    <source>
        <dbReference type="ARBA" id="ARBA00023012"/>
    </source>
</evidence>
<comment type="catalytic activity">
    <reaction evidence="1">
        <text>ATP + protein L-histidine = ADP + protein N-phospho-L-histidine.</text>
        <dbReference type="EC" id="2.7.13.3"/>
    </reaction>
</comment>
<evidence type="ECO:0000256" key="1">
    <source>
        <dbReference type="ARBA" id="ARBA00000085"/>
    </source>
</evidence>
<dbReference type="Pfam" id="PF13185">
    <property type="entry name" value="GAF_2"/>
    <property type="match status" value="1"/>
</dbReference>
<gene>
    <name evidence="9" type="ORF">GCM10010911_39380</name>
</gene>
<evidence type="ECO:0000256" key="2">
    <source>
        <dbReference type="ARBA" id="ARBA00012438"/>
    </source>
</evidence>